<evidence type="ECO:0000256" key="7">
    <source>
        <dbReference type="SAM" id="Phobius"/>
    </source>
</evidence>
<keyword evidence="7" id="KW-0472">Membrane</keyword>
<keyword evidence="7" id="KW-1133">Transmembrane helix</keyword>
<dbReference type="InterPro" id="IPR050121">
    <property type="entry name" value="Cytochrome_P450_monoxygenase"/>
</dbReference>
<protein>
    <recommendedName>
        <fullName evidence="10">Cytochrome P450</fullName>
    </recommendedName>
</protein>
<organism evidence="8 9">
    <name type="scientific">Gnomoniopsis smithogilvyi</name>
    <dbReference type="NCBI Taxonomy" id="1191159"/>
    <lineage>
        <taxon>Eukaryota</taxon>
        <taxon>Fungi</taxon>
        <taxon>Dikarya</taxon>
        <taxon>Ascomycota</taxon>
        <taxon>Pezizomycotina</taxon>
        <taxon>Sordariomycetes</taxon>
        <taxon>Sordariomycetidae</taxon>
        <taxon>Diaporthales</taxon>
        <taxon>Gnomoniaceae</taxon>
        <taxon>Gnomoniopsis</taxon>
    </lineage>
</organism>
<feature type="binding site" description="axial binding residue" evidence="5">
    <location>
        <position position="445"/>
    </location>
    <ligand>
        <name>heme</name>
        <dbReference type="ChEBI" id="CHEBI:30413"/>
    </ligand>
    <ligandPart>
        <name>Fe</name>
        <dbReference type="ChEBI" id="CHEBI:18248"/>
    </ligandPart>
</feature>
<evidence type="ECO:0000256" key="5">
    <source>
        <dbReference type="PIRSR" id="PIRSR602401-1"/>
    </source>
</evidence>
<name>A0A9W9CY75_9PEZI</name>
<reference evidence="8" key="1">
    <citation type="submission" date="2022-10" db="EMBL/GenBank/DDBJ databases">
        <title>Tapping the CABI collections for fungal endophytes: first genome assemblies for Collariella, Neodidymelliopsis, Ascochyta clinopodiicola, Didymella pomorum, Didymosphaeria variabile, Neocosmospora piperis and Neocucurbitaria cava.</title>
        <authorList>
            <person name="Hill R."/>
        </authorList>
    </citation>
    <scope>NUCLEOTIDE SEQUENCE</scope>
    <source>
        <strain evidence="8">IMI 355082</strain>
    </source>
</reference>
<proteinExistence type="inferred from homology"/>
<dbReference type="PROSITE" id="PS00086">
    <property type="entry name" value="CYTOCHROME_P450"/>
    <property type="match status" value="1"/>
</dbReference>
<evidence type="ECO:0000313" key="8">
    <source>
        <dbReference type="EMBL" id="KAJ4391881.1"/>
    </source>
</evidence>
<keyword evidence="2 5" id="KW-0349">Heme</keyword>
<evidence type="ECO:0000256" key="3">
    <source>
        <dbReference type="ARBA" id="ARBA00022723"/>
    </source>
</evidence>
<dbReference type="EMBL" id="JAPEVB010000003">
    <property type="protein sequence ID" value="KAJ4391881.1"/>
    <property type="molecule type" value="Genomic_DNA"/>
</dbReference>
<evidence type="ECO:0000313" key="9">
    <source>
        <dbReference type="Proteomes" id="UP001140453"/>
    </source>
</evidence>
<feature type="transmembrane region" description="Helical" evidence="7">
    <location>
        <begin position="15"/>
        <end position="36"/>
    </location>
</feature>
<keyword evidence="3 5" id="KW-0479">Metal-binding</keyword>
<dbReference type="PRINTS" id="PR00385">
    <property type="entry name" value="P450"/>
</dbReference>
<feature type="transmembrane region" description="Helical" evidence="7">
    <location>
        <begin position="48"/>
        <end position="67"/>
    </location>
</feature>
<comment type="cofactor">
    <cofactor evidence="1 5">
        <name>heme</name>
        <dbReference type="ChEBI" id="CHEBI:30413"/>
    </cofactor>
</comment>
<keyword evidence="7" id="KW-0812">Transmembrane</keyword>
<comment type="caution">
    <text evidence="8">The sequence shown here is derived from an EMBL/GenBank/DDBJ whole genome shotgun (WGS) entry which is preliminary data.</text>
</comment>
<dbReference type="CDD" id="cd11061">
    <property type="entry name" value="CYP67-like"/>
    <property type="match status" value="1"/>
</dbReference>
<dbReference type="Pfam" id="PF00067">
    <property type="entry name" value="p450"/>
    <property type="match status" value="1"/>
</dbReference>
<dbReference type="Gene3D" id="1.10.630.10">
    <property type="entry name" value="Cytochrome P450"/>
    <property type="match status" value="1"/>
</dbReference>
<evidence type="ECO:0008006" key="10">
    <source>
        <dbReference type="Google" id="ProtNLM"/>
    </source>
</evidence>
<dbReference type="OrthoDB" id="1470350at2759"/>
<keyword evidence="4 5" id="KW-0408">Iron</keyword>
<keyword evidence="6" id="KW-0503">Monooxygenase</keyword>
<accession>A0A9W9CY75</accession>
<dbReference type="PRINTS" id="PR00463">
    <property type="entry name" value="EP450I"/>
</dbReference>
<dbReference type="InterPro" id="IPR017972">
    <property type="entry name" value="Cyt_P450_CS"/>
</dbReference>
<sequence>MEFLGLLALPSFSAVMRQAITLLITYAVLIFGYRLVLHPLRGYPGPFLAKLSSLYAGFYAASMSLHVRTRLDHLKYGPVLRSGPNKLVFSSIKAIQDIYLNEKLLKSFAYKYTAATPGVYGVFNVIDKSTHRYKRKLVGQAISERSMRIFEPVMQQQITVFLQLLLSSSSPNATPVNMTTNVKRLTFDISGLLAFGHNLKTQTDSKHRPLISAQTAGNHRSNMFLQFPFLYRTKIFSLLELFASDQVLAYYQSVESLIAARVAEPKRVRHDLYSLVVDEMNPDGNYLKDSEIWAEAAFFLPAGADTTSALLCAALFYLSRNPDPYAKLVQEIRTSFDTGDDIKIGPKLSSCKYLRATIDETLRIAPPAPGTLWRELPSTDKSPLVIDGHVIPPGVQIGVNTYALLHNEEYFSDPFDFLPERWLAPDHGKHVLDAFVPFSIGSRGCAGKAMAYTQSSLVLARLLWYFDFEAAPNQLGKLGEGNPALGEGREREDEFQLYDAASATHDGPVLVFHPRGDVIGDLTLSADKV</sequence>
<dbReference type="InterPro" id="IPR002401">
    <property type="entry name" value="Cyt_P450_E_grp-I"/>
</dbReference>
<dbReference type="Proteomes" id="UP001140453">
    <property type="component" value="Unassembled WGS sequence"/>
</dbReference>
<gene>
    <name evidence="8" type="ORF">N0V93_005501</name>
</gene>
<evidence type="ECO:0000256" key="2">
    <source>
        <dbReference type="ARBA" id="ARBA00022617"/>
    </source>
</evidence>
<dbReference type="GO" id="GO:0004497">
    <property type="term" value="F:monooxygenase activity"/>
    <property type="evidence" value="ECO:0007669"/>
    <property type="project" value="UniProtKB-KW"/>
</dbReference>
<dbReference type="SUPFAM" id="SSF48264">
    <property type="entry name" value="Cytochrome P450"/>
    <property type="match status" value="1"/>
</dbReference>
<keyword evidence="6" id="KW-0560">Oxidoreductase</keyword>
<keyword evidence="9" id="KW-1185">Reference proteome</keyword>
<dbReference type="InterPro" id="IPR001128">
    <property type="entry name" value="Cyt_P450"/>
</dbReference>
<comment type="similarity">
    <text evidence="6">Belongs to the cytochrome P450 family.</text>
</comment>
<dbReference type="PANTHER" id="PTHR24305:SF226">
    <property type="entry name" value="CYTOCHROME P450 MONOOXYGENASE"/>
    <property type="match status" value="1"/>
</dbReference>
<evidence type="ECO:0000256" key="6">
    <source>
        <dbReference type="RuleBase" id="RU000461"/>
    </source>
</evidence>
<dbReference type="InterPro" id="IPR036396">
    <property type="entry name" value="Cyt_P450_sf"/>
</dbReference>
<dbReference type="GO" id="GO:0016705">
    <property type="term" value="F:oxidoreductase activity, acting on paired donors, with incorporation or reduction of molecular oxygen"/>
    <property type="evidence" value="ECO:0007669"/>
    <property type="project" value="InterPro"/>
</dbReference>
<dbReference type="PANTHER" id="PTHR24305">
    <property type="entry name" value="CYTOCHROME P450"/>
    <property type="match status" value="1"/>
</dbReference>
<dbReference type="GO" id="GO:0005506">
    <property type="term" value="F:iron ion binding"/>
    <property type="evidence" value="ECO:0007669"/>
    <property type="project" value="InterPro"/>
</dbReference>
<evidence type="ECO:0000256" key="1">
    <source>
        <dbReference type="ARBA" id="ARBA00001971"/>
    </source>
</evidence>
<dbReference type="AlphaFoldDB" id="A0A9W9CY75"/>
<dbReference type="GO" id="GO:0020037">
    <property type="term" value="F:heme binding"/>
    <property type="evidence" value="ECO:0007669"/>
    <property type="project" value="InterPro"/>
</dbReference>
<evidence type="ECO:0000256" key="4">
    <source>
        <dbReference type="ARBA" id="ARBA00023004"/>
    </source>
</evidence>